<dbReference type="AlphaFoldDB" id="A0A0D1CWJ0"/>
<evidence type="ECO:0000256" key="2">
    <source>
        <dbReference type="SAM" id="MobiDB-lite"/>
    </source>
</evidence>
<sequence length="461" mass="46599">MSAPVLPGAAPDSSSQLSLAPASQRASEIQHTLKNIVLQTASTLRTKTHLARLQSTASASPATISTSSSVTQSCSNMQKLTAECTRYLSLVHGMRDYLLHVQAALEIELEAATKREAKEAELAAIAAAESLRRQQEAEQDAERRRIEEAEKAVHMVSAAETNTDKADKAQNAEGEKEGEALAEPAIASRVESATSSTETQIEESSTTKQQDAGNAANVVTVIDSDGDDEDDVPLAFVPKTGAAEGDPIDLTDSPALANAAKPVSSDAAAVTTAAPQDPTSTSTVVAPTSGTAASAGIPGLDLSALGIDVSSLGNLSDLSSLGIPSLANSTISTAEGPNALAPATDFSELEKMMGIDLASSAASANPPTVSIDASSSDAPDLSSLGSFNLGGATGGFGEDTNMFGSSSGGLDLSNFDFSSLSAGADPGMGADGGVDLSSFLTNFTSSAGAGDDTNKNVDLSA</sequence>
<dbReference type="KEGG" id="uma:UMAG_01917"/>
<dbReference type="EMBL" id="CM003142">
    <property type="protein sequence ID" value="KIS70763.1"/>
    <property type="molecule type" value="Genomic_DNA"/>
</dbReference>
<feature type="compositionally biased region" description="Low complexity" evidence="2">
    <location>
        <begin position="181"/>
        <end position="207"/>
    </location>
</feature>
<feature type="coiled-coil region" evidence="1">
    <location>
        <begin position="125"/>
        <end position="152"/>
    </location>
</feature>
<feature type="region of interest" description="Disordered" evidence="2">
    <location>
        <begin position="154"/>
        <end position="254"/>
    </location>
</feature>
<dbReference type="Proteomes" id="UP000000561">
    <property type="component" value="Chromosome 3"/>
</dbReference>
<dbReference type="GeneID" id="23562788"/>
<evidence type="ECO:0000313" key="3">
    <source>
        <dbReference type="EMBL" id="KIS70763.1"/>
    </source>
</evidence>
<feature type="compositionally biased region" description="Low complexity" evidence="2">
    <location>
        <begin position="9"/>
        <end position="23"/>
    </location>
</feature>
<accession>A0A0D1CWJ0</accession>
<dbReference type="VEuPathDB" id="FungiDB:UMAG_01917"/>
<proteinExistence type="predicted"/>
<dbReference type="OrthoDB" id="2556284at2759"/>
<gene>
    <name evidence="3" type="ORF">UMAG_01917</name>
</gene>
<dbReference type="eggNOG" id="ENOG502RE12">
    <property type="taxonomic scope" value="Eukaryota"/>
</dbReference>
<name>A0A0D1CWJ0_MYCMD</name>
<dbReference type="RefSeq" id="XP_011387842.1">
    <property type="nucleotide sequence ID" value="XM_011389540.1"/>
</dbReference>
<feature type="region of interest" description="Disordered" evidence="2">
    <location>
        <begin position="268"/>
        <end position="287"/>
    </location>
</feature>
<feature type="region of interest" description="Disordered" evidence="2">
    <location>
        <begin position="1"/>
        <end position="23"/>
    </location>
</feature>
<keyword evidence="1" id="KW-0175">Coiled coil</keyword>
<evidence type="ECO:0000313" key="4">
    <source>
        <dbReference type="Proteomes" id="UP000000561"/>
    </source>
</evidence>
<feature type="compositionally biased region" description="Basic and acidic residues" evidence="2">
    <location>
        <begin position="162"/>
        <end position="179"/>
    </location>
</feature>
<reference evidence="3 4" key="1">
    <citation type="journal article" date="2006" name="Nature">
        <title>Insights from the genome of the biotrophic fungal plant pathogen Ustilago maydis.</title>
        <authorList>
            <person name="Kamper J."/>
            <person name="Kahmann R."/>
            <person name="Bolker M."/>
            <person name="Ma L.J."/>
            <person name="Brefort T."/>
            <person name="Saville B.J."/>
            <person name="Banuett F."/>
            <person name="Kronstad J.W."/>
            <person name="Gold S.E."/>
            <person name="Muller O."/>
            <person name="Perlin M.H."/>
            <person name="Wosten H.A."/>
            <person name="de Vries R."/>
            <person name="Ruiz-Herrera J."/>
            <person name="Reynaga-Pena C.G."/>
            <person name="Snetselaar K."/>
            <person name="McCann M."/>
            <person name="Perez-Martin J."/>
            <person name="Feldbrugge M."/>
            <person name="Basse C.W."/>
            <person name="Steinberg G."/>
            <person name="Ibeas J.I."/>
            <person name="Holloman W."/>
            <person name="Guzman P."/>
            <person name="Farman M."/>
            <person name="Stajich J.E."/>
            <person name="Sentandreu R."/>
            <person name="Gonzalez-Prieto J.M."/>
            <person name="Kennell J.C."/>
            <person name="Molina L."/>
            <person name="Schirawski J."/>
            <person name="Mendoza-Mendoza A."/>
            <person name="Greilinger D."/>
            <person name="Munch K."/>
            <person name="Rossel N."/>
            <person name="Scherer M."/>
            <person name="Vranes M."/>
            <person name="Ladendorf O."/>
            <person name="Vincon V."/>
            <person name="Fuchs U."/>
            <person name="Sandrock B."/>
            <person name="Meng S."/>
            <person name="Ho E.C."/>
            <person name="Cahill M.J."/>
            <person name="Boyce K.J."/>
            <person name="Klose J."/>
            <person name="Klosterman S.J."/>
            <person name="Deelstra H.J."/>
            <person name="Ortiz-Castellanos L."/>
            <person name="Li W."/>
            <person name="Sanchez-Alonso P."/>
            <person name="Schreier P.H."/>
            <person name="Hauser-Hahn I."/>
            <person name="Vaupel M."/>
            <person name="Koopmann E."/>
            <person name="Friedrich G."/>
            <person name="Voss H."/>
            <person name="Schluter T."/>
            <person name="Margolis J."/>
            <person name="Platt D."/>
            <person name="Swimmer C."/>
            <person name="Gnirke A."/>
            <person name="Chen F."/>
            <person name="Vysotskaia V."/>
            <person name="Mannhaupt G."/>
            <person name="Guldener U."/>
            <person name="Munsterkotter M."/>
            <person name="Haase D."/>
            <person name="Oesterheld M."/>
            <person name="Mewes H.W."/>
            <person name="Mauceli E.W."/>
            <person name="DeCaprio D."/>
            <person name="Wade C.M."/>
            <person name="Butler J."/>
            <person name="Young S."/>
            <person name="Jaffe D.B."/>
            <person name="Calvo S."/>
            <person name="Nusbaum C."/>
            <person name="Galagan J."/>
            <person name="Birren B.W."/>
        </authorList>
    </citation>
    <scope>NUCLEOTIDE SEQUENCE [LARGE SCALE GENOMIC DNA]</scope>
    <source>
        <strain evidence="4">DSM 14603 / FGSC 9021 / UM521</strain>
    </source>
</reference>
<organism evidence="3 4">
    <name type="scientific">Mycosarcoma maydis</name>
    <name type="common">Corn smut fungus</name>
    <name type="synonym">Ustilago maydis</name>
    <dbReference type="NCBI Taxonomy" id="5270"/>
    <lineage>
        <taxon>Eukaryota</taxon>
        <taxon>Fungi</taxon>
        <taxon>Dikarya</taxon>
        <taxon>Basidiomycota</taxon>
        <taxon>Ustilaginomycotina</taxon>
        <taxon>Ustilaginomycetes</taxon>
        <taxon>Ustilaginales</taxon>
        <taxon>Ustilaginaceae</taxon>
        <taxon>Mycosarcoma</taxon>
    </lineage>
</organism>
<evidence type="ECO:0000256" key="1">
    <source>
        <dbReference type="SAM" id="Coils"/>
    </source>
</evidence>
<keyword evidence="4" id="KW-1185">Reference proteome</keyword>
<dbReference type="OMA" id="KLTAECT"/>
<protein>
    <submittedName>
        <fullName evidence="3">Uncharacterized protein</fullName>
    </submittedName>
</protein>
<dbReference type="InParanoid" id="A0A0D1CWJ0"/>